<dbReference type="SMR" id="A0A072MXZ9"/>
<dbReference type="GO" id="GO:0006412">
    <property type="term" value="P:translation"/>
    <property type="evidence" value="ECO:0007669"/>
    <property type="project" value="UniProtKB-UniRule"/>
</dbReference>
<dbReference type="PANTHER" id="PTHR21109:SF22">
    <property type="entry name" value="SMALL RIBOSOMAL SUBUNIT PROTEIN BS21"/>
    <property type="match status" value="1"/>
</dbReference>
<comment type="caution">
    <text evidence="8">The sequence shown here is derived from an EMBL/GenBank/DDBJ whole genome shotgun (WGS) entry which is preliminary data.</text>
</comment>
<reference evidence="8 9" key="1">
    <citation type="submission" date="2012-12" db="EMBL/GenBank/DDBJ databases">
        <title>Genome assembly of Marinobacter sp. AK21.</title>
        <authorList>
            <person name="Khatri I."/>
            <person name="Kumar R."/>
            <person name="Vaidya B."/>
            <person name="Subramanian S."/>
            <person name="Pinnaka A."/>
        </authorList>
    </citation>
    <scope>NUCLEOTIDE SEQUENCE [LARGE SCALE GENOMIC DNA]</scope>
    <source>
        <strain evidence="8 9">AK21</strain>
    </source>
</reference>
<dbReference type="EMBL" id="ANIE01000009">
    <property type="protein sequence ID" value="KEF30309.1"/>
    <property type="molecule type" value="Genomic_DNA"/>
</dbReference>
<evidence type="ECO:0000313" key="8">
    <source>
        <dbReference type="EMBL" id="KEF30309.1"/>
    </source>
</evidence>
<dbReference type="PANTHER" id="PTHR21109">
    <property type="entry name" value="MITOCHONDRIAL 28S RIBOSOMAL PROTEIN S21"/>
    <property type="match status" value="1"/>
</dbReference>
<evidence type="ECO:0000256" key="6">
    <source>
        <dbReference type="RuleBase" id="RU000667"/>
    </source>
</evidence>
<dbReference type="InterPro" id="IPR001911">
    <property type="entry name" value="Ribosomal_bS21"/>
</dbReference>
<dbReference type="GeneID" id="90606641"/>
<feature type="coiled-coil region" evidence="7">
    <location>
        <begin position="43"/>
        <end position="70"/>
    </location>
</feature>
<evidence type="ECO:0000256" key="1">
    <source>
        <dbReference type="ARBA" id="ARBA00006640"/>
    </source>
</evidence>
<dbReference type="RefSeq" id="WP_007153483.1">
    <property type="nucleotide sequence ID" value="NZ_ANIE01000009.1"/>
</dbReference>
<evidence type="ECO:0000313" key="9">
    <source>
        <dbReference type="Proteomes" id="UP000035057"/>
    </source>
</evidence>
<dbReference type="GO" id="GO:0005840">
    <property type="term" value="C:ribosome"/>
    <property type="evidence" value="ECO:0007669"/>
    <property type="project" value="UniProtKB-KW"/>
</dbReference>
<evidence type="ECO:0000256" key="4">
    <source>
        <dbReference type="ARBA" id="ARBA00035135"/>
    </source>
</evidence>
<comment type="similarity">
    <text evidence="1 5 6">Belongs to the bacterial ribosomal protein bS21 family.</text>
</comment>
<keyword evidence="2 5" id="KW-0689">Ribosomal protein</keyword>
<organism evidence="8 9">
    <name type="scientific">Marinobacter nitratireducens</name>
    <dbReference type="NCBI Taxonomy" id="1137280"/>
    <lineage>
        <taxon>Bacteria</taxon>
        <taxon>Pseudomonadati</taxon>
        <taxon>Pseudomonadota</taxon>
        <taxon>Gammaproteobacteria</taxon>
        <taxon>Pseudomonadales</taxon>
        <taxon>Marinobacteraceae</taxon>
        <taxon>Marinobacter</taxon>
    </lineage>
</organism>
<dbReference type="GO" id="GO:1990904">
    <property type="term" value="C:ribonucleoprotein complex"/>
    <property type="evidence" value="ECO:0007669"/>
    <property type="project" value="UniProtKB-KW"/>
</dbReference>
<dbReference type="STRING" id="1137280.D777_03485"/>
<keyword evidence="3 5" id="KW-0687">Ribonucleoprotein</keyword>
<evidence type="ECO:0000256" key="7">
    <source>
        <dbReference type="SAM" id="Coils"/>
    </source>
</evidence>
<accession>A0A072MXZ9</accession>
<dbReference type="OrthoDB" id="9799244at2"/>
<dbReference type="HAMAP" id="MF_00358">
    <property type="entry name" value="Ribosomal_bS21"/>
    <property type="match status" value="1"/>
</dbReference>
<dbReference type="Pfam" id="PF01165">
    <property type="entry name" value="Ribosomal_S21"/>
    <property type="match status" value="1"/>
</dbReference>
<dbReference type="GO" id="GO:0003735">
    <property type="term" value="F:structural constituent of ribosome"/>
    <property type="evidence" value="ECO:0007669"/>
    <property type="project" value="InterPro"/>
</dbReference>
<proteinExistence type="inferred from homology"/>
<dbReference type="InterPro" id="IPR038380">
    <property type="entry name" value="Ribosomal_bS21_sf"/>
</dbReference>
<dbReference type="NCBIfam" id="TIGR00030">
    <property type="entry name" value="S21p"/>
    <property type="match status" value="1"/>
</dbReference>
<dbReference type="GeneID" id="94722460"/>
<evidence type="ECO:0000256" key="5">
    <source>
        <dbReference type="HAMAP-Rule" id="MF_00358"/>
    </source>
</evidence>
<dbReference type="PATRIC" id="fig|1137280.3.peg.3303"/>
<evidence type="ECO:0000256" key="3">
    <source>
        <dbReference type="ARBA" id="ARBA00023274"/>
    </source>
</evidence>
<sequence>MPAVKVKENEPFDVALRRFKRSCEKAGVLSEVRRREHYEKPTAVRKRKAAAAVKRHLKKLQREQRKFERLY</sequence>
<gene>
    <name evidence="5" type="primary">rpsU</name>
    <name evidence="8" type="ORF">D777_03485</name>
</gene>
<dbReference type="AlphaFoldDB" id="A0A072MXZ9"/>
<evidence type="ECO:0000256" key="2">
    <source>
        <dbReference type="ARBA" id="ARBA00022980"/>
    </source>
</evidence>
<dbReference type="PRINTS" id="PR00976">
    <property type="entry name" value="RIBOSOMALS21"/>
</dbReference>
<dbReference type="InterPro" id="IPR018278">
    <property type="entry name" value="Ribosomal_bS21_CS"/>
</dbReference>
<dbReference type="Proteomes" id="UP000035057">
    <property type="component" value="Unassembled WGS sequence"/>
</dbReference>
<dbReference type="PROSITE" id="PS01181">
    <property type="entry name" value="RIBOSOMAL_S21"/>
    <property type="match status" value="1"/>
</dbReference>
<protein>
    <recommendedName>
        <fullName evidence="4 5">Small ribosomal subunit protein bS21</fullName>
    </recommendedName>
</protein>
<keyword evidence="7" id="KW-0175">Coiled coil</keyword>
<name>A0A072MXZ9_9GAMM</name>
<keyword evidence="9" id="KW-1185">Reference proteome</keyword>
<dbReference type="Gene3D" id="1.20.5.1150">
    <property type="entry name" value="Ribosomal protein S8"/>
    <property type="match status" value="1"/>
</dbReference>